<dbReference type="EMBL" id="JARAWN010000001">
    <property type="protein sequence ID" value="MDX3128259.1"/>
    <property type="molecule type" value="Genomic_DNA"/>
</dbReference>
<dbReference type="SUPFAM" id="SSF56801">
    <property type="entry name" value="Acetyl-CoA synthetase-like"/>
    <property type="match status" value="1"/>
</dbReference>
<protein>
    <submittedName>
        <fullName evidence="4">Non-ribosomal peptide synthetase</fullName>
    </submittedName>
</protein>
<dbReference type="InterPro" id="IPR020845">
    <property type="entry name" value="AMP-binding_CS"/>
</dbReference>
<dbReference type="InterPro" id="IPR006162">
    <property type="entry name" value="Ppantetheine_attach_site"/>
</dbReference>
<evidence type="ECO:0000256" key="2">
    <source>
        <dbReference type="ARBA" id="ARBA00022553"/>
    </source>
</evidence>
<name>A0AAJ2PJ53_9ACTN</name>
<sequence>MSHTRMLDRWAAQVARDGRATAVSTADRAWSRRELAEFAAGLRAGLVGGGESAGSGAVLVACADPVAVIAAILACAATGRPFAPVDVRQPAARWAAILEDLAPGHIICDAAGRLAFDDCDTGGAVRIDADTVTALPWEAQDLRTPDIADGGYVYFTSGTTGRPKGIRGSLAAVAHFLDWEAEELRVEPGTRVSLLTSPGFDAFLRDALLPLCTGGTVEVATPGSVPVGAALADWLEDRGVELLHCVPTVFRTLRAAGITAASLPRLRAVLLAGEPVRAADVAWWRGLFGDDKELVNLYGPSETTMTKVFRRLTAEDATAETVPVGHPMPGVEVRVLLGGKAVTGTIGEIEITTPYRLGGYLDGSAGGFRGDDRYRTGDLGRLRPDGVLEVLGRRDQQVKVDGVRIELGEVEDVLRRHPGVQDACAAAVEEPGAEPVLCAYVVADGVTDEELRAHTAARLAPGSRPSVYVRLAGVPRTLNGKTDRRALPLPSEARAADTLQAPLGQLESEIAAIWSELLHLPAVGRHDDFTLLGGNSLAIARLLDRLRTRFAVDVPVSAFVTEPTVAGLAAVVAAGGPETAGSTR</sequence>
<gene>
    <name evidence="4" type="ORF">PV367_00170</name>
</gene>
<dbReference type="PROSITE" id="PS00455">
    <property type="entry name" value="AMP_BINDING"/>
    <property type="match status" value="1"/>
</dbReference>
<dbReference type="PROSITE" id="PS50075">
    <property type="entry name" value="CARRIER"/>
    <property type="match status" value="1"/>
</dbReference>
<dbReference type="InterPro" id="IPR042099">
    <property type="entry name" value="ANL_N_sf"/>
</dbReference>
<keyword evidence="2" id="KW-0597">Phosphoprotein</keyword>
<evidence type="ECO:0000313" key="4">
    <source>
        <dbReference type="EMBL" id="MDX3128259.1"/>
    </source>
</evidence>
<evidence type="ECO:0000259" key="3">
    <source>
        <dbReference type="PROSITE" id="PS50075"/>
    </source>
</evidence>
<dbReference type="SUPFAM" id="SSF47336">
    <property type="entry name" value="ACP-like"/>
    <property type="match status" value="1"/>
</dbReference>
<accession>A0AAJ2PJ53</accession>
<dbReference type="InterPro" id="IPR025110">
    <property type="entry name" value="AMP-bd_C"/>
</dbReference>
<dbReference type="InterPro" id="IPR036736">
    <property type="entry name" value="ACP-like_sf"/>
</dbReference>
<dbReference type="AlphaFoldDB" id="A0AAJ2PJ53"/>
<dbReference type="GO" id="GO:0044550">
    <property type="term" value="P:secondary metabolite biosynthetic process"/>
    <property type="evidence" value="ECO:0007669"/>
    <property type="project" value="TreeGrafter"/>
</dbReference>
<dbReference type="Gene3D" id="3.30.300.30">
    <property type="match status" value="1"/>
</dbReference>
<dbReference type="GO" id="GO:0031177">
    <property type="term" value="F:phosphopantetheine binding"/>
    <property type="evidence" value="ECO:0007669"/>
    <property type="project" value="TreeGrafter"/>
</dbReference>
<proteinExistence type="predicted"/>
<dbReference type="PANTHER" id="PTHR45527">
    <property type="entry name" value="NONRIBOSOMAL PEPTIDE SYNTHETASE"/>
    <property type="match status" value="1"/>
</dbReference>
<evidence type="ECO:0000313" key="5">
    <source>
        <dbReference type="Proteomes" id="UP001273589"/>
    </source>
</evidence>
<keyword evidence="1" id="KW-0596">Phosphopantetheine</keyword>
<comment type="caution">
    <text evidence="4">The sequence shown here is derived from an EMBL/GenBank/DDBJ whole genome shotgun (WGS) entry which is preliminary data.</text>
</comment>
<dbReference type="InterPro" id="IPR045851">
    <property type="entry name" value="AMP-bd_C_sf"/>
</dbReference>
<dbReference type="Gene3D" id="3.40.50.12780">
    <property type="entry name" value="N-terminal domain of ligase-like"/>
    <property type="match status" value="1"/>
</dbReference>
<dbReference type="Pfam" id="PF13193">
    <property type="entry name" value="AMP-binding_C"/>
    <property type="match status" value="1"/>
</dbReference>
<dbReference type="InterPro" id="IPR009081">
    <property type="entry name" value="PP-bd_ACP"/>
</dbReference>
<organism evidence="4 5">
    <name type="scientific">Streptomyces europaeiscabiei</name>
    <dbReference type="NCBI Taxonomy" id="146819"/>
    <lineage>
        <taxon>Bacteria</taxon>
        <taxon>Bacillati</taxon>
        <taxon>Actinomycetota</taxon>
        <taxon>Actinomycetes</taxon>
        <taxon>Kitasatosporales</taxon>
        <taxon>Streptomycetaceae</taxon>
        <taxon>Streptomyces</taxon>
    </lineage>
</organism>
<dbReference type="PROSITE" id="PS00012">
    <property type="entry name" value="PHOSPHOPANTETHEINE"/>
    <property type="match status" value="1"/>
</dbReference>
<dbReference type="PANTHER" id="PTHR45527:SF1">
    <property type="entry name" value="FATTY ACID SYNTHASE"/>
    <property type="match status" value="1"/>
</dbReference>
<feature type="domain" description="Carrier" evidence="3">
    <location>
        <begin position="501"/>
        <end position="576"/>
    </location>
</feature>
<evidence type="ECO:0000256" key="1">
    <source>
        <dbReference type="ARBA" id="ARBA00022450"/>
    </source>
</evidence>
<dbReference type="GO" id="GO:0043041">
    <property type="term" value="P:amino acid activation for nonribosomal peptide biosynthetic process"/>
    <property type="evidence" value="ECO:0007669"/>
    <property type="project" value="TreeGrafter"/>
</dbReference>
<dbReference type="Pfam" id="PF00550">
    <property type="entry name" value="PP-binding"/>
    <property type="match status" value="1"/>
</dbReference>
<dbReference type="GO" id="GO:0005737">
    <property type="term" value="C:cytoplasm"/>
    <property type="evidence" value="ECO:0007669"/>
    <property type="project" value="TreeGrafter"/>
</dbReference>
<dbReference type="Pfam" id="PF00501">
    <property type="entry name" value="AMP-binding"/>
    <property type="match status" value="1"/>
</dbReference>
<dbReference type="Gene3D" id="1.10.1200.10">
    <property type="entry name" value="ACP-like"/>
    <property type="match status" value="1"/>
</dbReference>
<dbReference type="Proteomes" id="UP001273589">
    <property type="component" value="Unassembled WGS sequence"/>
</dbReference>
<reference evidence="4" key="1">
    <citation type="journal article" date="2023" name="Microb. Genom.">
        <title>Mesoterricola silvestris gen. nov., sp. nov., Mesoterricola sediminis sp. nov., Geothrix oryzae sp. nov., Geothrix edaphica sp. nov., Geothrix rubra sp. nov., and Geothrix limicola sp. nov., six novel members of Acidobacteriota isolated from soils.</title>
        <authorList>
            <person name="Weisberg A.J."/>
            <person name="Pearce E."/>
            <person name="Kramer C.G."/>
            <person name="Chang J.H."/>
            <person name="Clarke C.R."/>
        </authorList>
    </citation>
    <scope>NUCLEOTIDE SEQUENCE</scope>
    <source>
        <strain evidence="4">ND06-05F</strain>
    </source>
</reference>
<dbReference type="RefSeq" id="WP_159024502.1">
    <property type="nucleotide sequence ID" value="NZ_JARAWN010000001.1"/>
</dbReference>
<dbReference type="InterPro" id="IPR000873">
    <property type="entry name" value="AMP-dep_synth/lig_dom"/>
</dbReference>